<dbReference type="PROSITE" id="PS51754">
    <property type="entry name" value="OVATE"/>
    <property type="match status" value="1"/>
</dbReference>
<evidence type="ECO:0000256" key="3">
    <source>
        <dbReference type="ARBA" id="ARBA00023015"/>
    </source>
</evidence>
<dbReference type="GO" id="GO:0045892">
    <property type="term" value="P:negative regulation of DNA-templated transcription"/>
    <property type="evidence" value="ECO:0007669"/>
    <property type="project" value="UniProtKB-UniRule"/>
</dbReference>
<gene>
    <name evidence="9" type="ORF">CIPAW_14G051600</name>
    <name evidence="10" type="ORF">I3842_14G054100</name>
</gene>
<dbReference type="GO" id="GO:0003677">
    <property type="term" value="F:DNA binding"/>
    <property type="evidence" value="ECO:0007669"/>
    <property type="project" value="InterPro"/>
</dbReference>
<dbReference type="PANTHER" id="PTHR33057">
    <property type="entry name" value="TRANSCRIPTION REPRESSOR OFP7-RELATED"/>
    <property type="match status" value="1"/>
</dbReference>
<feature type="compositionally biased region" description="Basic and acidic residues" evidence="7">
    <location>
        <begin position="79"/>
        <end position="88"/>
    </location>
</feature>
<evidence type="ECO:0000256" key="2">
    <source>
        <dbReference type="ARBA" id="ARBA00022491"/>
    </source>
</evidence>
<comment type="caution">
    <text evidence="9">The sequence shown here is derived from an EMBL/GenBank/DDBJ whole genome shotgun (WGS) entry which is preliminary data.</text>
</comment>
<keyword evidence="11" id="KW-1185">Reference proteome</keyword>
<proteinExistence type="predicted"/>
<dbReference type="Proteomes" id="UP000811246">
    <property type="component" value="Chromosome 14"/>
</dbReference>
<keyword evidence="5 6" id="KW-0539">Nucleus</keyword>
<feature type="compositionally biased region" description="Basic residues" evidence="7">
    <location>
        <begin position="251"/>
        <end position="263"/>
    </location>
</feature>
<dbReference type="NCBIfam" id="TIGR01568">
    <property type="entry name" value="A_thal_3678"/>
    <property type="match status" value="1"/>
</dbReference>
<dbReference type="EMBL" id="CM031838">
    <property type="protein sequence ID" value="KAG6677948.1"/>
    <property type="molecule type" value="Genomic_DNA"/>
</dbReference>
<keyword evidence="2 6" id="KW-0678">Repressor</keyword>
<organism evidence="9 11">
    <name type="scientific">Carya illinoinensis</name>
    <name type="common">Pecan</name>
    <dbReference type="NCBI Taxonomy" id="32201"/>
    <lineage>
        <taxon>Eukaryota</taxon>
        <taxon>Viridiplantae</taxon>
        <taxon>Streptophyta</taxon>
        <taxon>Embryophyta</taxon>
        <taxon>Tracheophyta</taxon>
        <taxon>Spermatophyta</taxon>
        <taxon>Magnoliopsida</taxon>
        <taxon>eudicotyledons</taxon>
        <taxon>Gunneridae</taxon>
        <taxon>Pentapetalae</taxon>
        <taxon>rosids</taxon>
        <taxon>fabids</taxon>
        <taxon>Fagales</taxon>
        <taxon>Juglandaceae</taxon>
        <taxon>Carya</taxon>
    </lineage>
</organism>
<keyword evidence="3 6" id="KW-0805">Transcription regulation</keyword>
<dbReference type="PANTHER" id="PTHR33057:SF128">
    <property type="entry name" value="TRANSCRIPTION REPRESSOR OFP3"/>
    <property type="match status" value="1"/>
</dbReference>
<dbReference type="InterPro" id="IPR006458">
    <property type="entry name" value="Ovate_C"/>
</dbReference>
<evidence type="ECO:0000259" key="8">
    <source>
        <dbReference type="PROSITE" id="PS51754"/>
    </source>
</evidence>
<evidence type="ECO:0000256" key="5">
    <source>
        <dbReference type="ARBA" id="ARBA00023242"/>
    </source>
</evidence>
<dbReference type="InterPro" id="IPR025830">
    <property type="entry name" value="DNA_bnd_dom_ovate"/>
</dbReference>
<evidence type="ECO:0000313" key="10">
    <source>
        <dbReference type="EMBL" id="KAG6677948.1"/>
    </source>
</evidence>
<reference evidence="10" key="2">
    <citation type="submission" date="2021-01" db="EMBL/GenBank/DDBJ databases">
        <authorList>
            <person name="Lovell J.T."/>
            <person name="Bentley N."/>
            <person name="Bhattarai G."/>
            <person name="Jenkins J.W."/>
            <person name="Sreedasyam A."/>
            <person name="Alarcon Y."/>
            <person name="Bock C."/>
            <person name="Boston L."/>
            <person name="Carlson J."/>
            <person name="Cervantes K."/>
            <person name="Clermont K."/>
            <person name="Krom N."/>
            <person name="Kubenka K."/>
            <person name="Mamidi S."/>
            <person name="Mattison C."/>
            <person name="Monteros M."/>
            <person name="Pisani C."/>
            <person name="Plott C."/>
            <person name="Rajasekar S."/>
            <person name="Rhein H.S."/>
            <person name="Rohla C."/>
            <person name="Song M."/>
            <person name="Hilaire R.S."/>
            <person name="Shu S."/>
            <person name="Wells L."/>
            <person name="Wang X."/>
            <person name="Webber J."/>
            <person name="Heerema R.J."/>
            <person name="Klein P."/>
            <person name="Conner P."/>
            <person name="Grauke L."/>
            <person name="Grimwood J."/>
            <person name="Schmutz J."/>
            <person name="Randall J.J."/>
        </authorList>
    </citation>
    <scope>NUCLEOTIDE SEQUENCE</scope>
    <source>
        <tissue evidence="10">Leaf</tissue>
    </source>
</reference>
<feature type="region of interest" description="Disordered" evidence="7">
    <location>
        <begin position="244"/>
        <end position="280"/>
    </location>
</feature>
<dbReference type="AlphaFoldDB" id="A0A8T1NGY3"/>
<dbReference type="EMBL" id="CM031822">
    <property type="protein sequence ID" value="KAG6628988.1"/>
    <property type="molecule type" value="Genomic_DNA"/>
</dbReference>
<reference evidence="9" key="1">
    <citation type="submission" date="2020-12" db="EMBL/GenBank/DDBJ databases">
        <title>WGS assembly of Carya illinoinensis cv. Pawnee.</title>
        <authorList>
            <person name="Platts A."/>
            <person name="Shu S."/>
            <person name="Wright S."/>
            <person name="Barry K."/>
            <person name="Edger P."/>
            <person name="Pires J.C."/>
            <person name="Schmutz J."/>
        </authorList>
    </citation>
    <scope>NUCLEOTIDE SEQUENCE</scope>
    <source>
        <tissue evidence="9">Leaf</tissue>
    </source>
</reference>
<accession>A0A8T1NGY3</accession>
<evidence type="ECO:0000256" key="4">
    <source>
        <dbReference type="ARBA" id="ARBA00023163"/>
    </source>
</evidence>
<dbReference type="Proteomes" id="UP000811609">
    <property type="component" value="Chromosome 14"/>
</dbReference>
<evidence type="ECO:0000256" key="7">
    <source>
        <dbReference type="SAM" id="MobiDB-lite"/>
    </source>
</evidence>
<feature type="compositionally biased region" description="Basic residues" evidence="7">
    <location>
        <begin position="89"/>
        <end position="101"/>
    </location>
</feature>
<dbReference type="Pfam" id="PF04844">
    <property type="entry name" value="Ovate"/>
    <property type="match status" value="1"/>
</dbReference>
<protein>
    <recommendedName>
        <fullName evidence="6">Transcription repressor</fullName>
    </recommendedName>
    <alternativeName>
        <fullName evidence="6">Ovate family protein</fullName>
    </alternativeName>
</protein>
<name>A0A8T1NGY3_CARIL</name>
<evidence type="ECO:0000256" key="1">
    <source>
        <dbReference type="ARBA" id="ARBA00004123"/>
    </source>
</evidence>
<feature type="compositionally biased region" description="Basic residues" evidence="7">
    <location>
        <begin position="45"/>
        <end position="59"/>
    </location>
</feature>
<comment type="subcellular location">
    <subcellularLocation>
        <location evidence="1 6">Nucleus</location>
    </subcellularLocation>
</comment>
<dbReference type="InterPro" id="IPR038933">
    <property type="entry name" value="Ovate"/>
</dbReference>
<evidence type="ECO:0000256" key="6">
    <source>
        <dbReference type="RuleBase" id="RU367028"/>
    </source>
</evidence>
<evidence type="ECO:0000313" key="9">
    <source>
        <dbReference type="EMBL" id="KAG6628988.1"/>
    </source>
</evidence>
<dbReference type="Pfam" id="PF13724">
    <property type="entry name" value="DNA_binding_2"/>
    <property type="match status" value="1"/>
</dbReference>
<dbReference type="GO" id="GO:0005634">
    <property type="term" value="C:nucleus"/>
    <property type="evidence" value="ECO:0007669"/>
    <property type="project" value="UniProtKB-SubCell"/>
</dbReference>
<feature type="domain" description="OVATE" evidence="8">
    <location>
        <begin position="322"/>
        <end position="381"/>
    </location>
</feature>
<comment type="function">
    <text evidence="6">Transcriptional repressor that regulates multiple aspects of plant growth and development.</text>
</comment>
<sequence length="387" mass="43430">MSHTGKHKPASERLSFPSLMGNHRFTLSDIMPNAWFFKLRDMSRRGRNHRSSHPVKRKQPLMTTTESHKQPHLSPPKSTETHFLDPPRRSSKGRNSRKSVHKSSPGAVMAPVSAGCSCNAKLDSVWTKQSPIQSPTYFVSPTDSSNVSNIHESRLLSDTDSDNLAALDSSELPSCSSSCNCRVRSSASDIILDMTNESFAGEVKKIEEFHTISELGLSPILTKPAKFDDKTYEVTRFRSTSSKVLEEMQKRRPPSVKTVKKGSIRTQKEHKASPRVRRSSAISTGIRLRTNSPRLVASRKIQAHARKGLSSRNRSISESVAVEKSSMDPEADFRDSMVEMIVENNIRASKDLEDLLACYLSLNSDEYHDLIVKAFEQIWFDMASLRL</sequence>
<evidence type="ECO:0000313" key="11">
    <source>
        <dbReference type="Proteomes" id="UP000811609"/>
    </source>
</evidence>
<feature type="region of interest" description="Disordered" evidence="7">
    <location>
        <begin position="44"/>
        <end position="107"/>
    </location>
</feature>
<keyword evidence="4 6" id="KW-0804">Transcription</keyword>